<keyword evidence="4" id="KW-0233">DNA recombination</keyword>
<sequence length="305" mass="34971">MRTIKTKDYLTTWLETQENKLKASTFDGYRKIVENLLIPKFGNLALNRLKRKDIKDWLGPMKCGNKRLSNIQSVIRKALTDAVDDDLLDANIMFDFCYQKKDTPKEFDDVDPFTPEEQQAILAAFDPGIAAQFQFLFWTGLRTSEFVGLDWSQIDLIHQQIRISKVITAASNGVAEVPKTKSGYRRVKLLKPAMVALSMQKQLTYKKGKAVFLDPETEERWAGDAPIRTLWTKTLKAAQVRYRRPYQTRHTYASMMLSAGENPMWVAQQMGHKDWSMISKIYGRWMPSANENAGNKAEAVFANCI</sequence>
<dbReference type="CDD" id="cd01189">
    <property type="entry name" value="INT_ICEBs1_C_like"/>
    <property type="match status" value="1"/>
</dbReference>
<dbReference type="PROSITE" id="PS51900">
    <property type="entry name" value="CB"/>
    <property type="match status" value="1"/>
</dbReference>
<dbReference type="SUPFAM" id="SSF56349">
    <property type="entry name" value="DNA breaking-rejoining enzymes"/>
    <property type="match status" value="1"/>
</dbReference>
<dbReference type="EMBL" id="JAENGP010000005">
    <property type="protein sequence ID" value="MBK1780868.1"/>
    <property type="molecule type" value="Genomic_DNA"/>
</dbReference>
<proteinExistence type="inferred from homology"/>
<evidence type="ECO:0000313" key="8">
    <source>
        <dbReference type="EMBL" id="MBK1780868.1"/>
    </source>
</evidence>
<keyword evidence="2" id="KW-0229">DNA integration</keyword>
<feature type="domain" description="Tyr recombinase" evidence="6">
    <location>
        <begin position="108"/>
        <end position="295"/>
    </location>
</feature>
<evidence type="ECO:0000259" key="7">
    <source>
        <dbReference type="PROSITE" id="PS51900"/>
    </source>
</evidence>
<evidence type="ECO:0000256" key="1">
    <source>
        <dbReference type="ARBA" id="ARBA00008857"/>
    </source>
</evidence>
<dbReference type="InterPro" id="IPR004107">
    <property type="entry name" value="Integrase_SAM-like_N"/>
</dbReference>
<dbReference type="PROSITE" id="PS51898">
    <property type="entry name" value="TYR_RECOMBINASE"/>
    <property type="match status" value="1"/>
</dbReference>
<dbReference type="RefSeq" id="WP_169293627.1">
    <property type="nucleotide sequence ID" value="NZ_JAENGP010000005.1"/>
</dbReference>
<dbReference type="Proteomes" id="UP000635316">
    <property type="component" value="Unassembled WGS sequence"/>
</dbReference>
<accession>A0ABS1ECW5</accession>
<dbReference type="InterPro" id="IPR002104">
    <property type="entry name" value="Integrase_catalytic"/>
</dbReference>
<name>A0ABS1ECW5_9BURK</name>
<protein>
    <submittedName>
        <fullName evidence="8">Site-specific integrase</fullName>
    </submittedName>
</protein>
<dbReference type="InterPro" id="IPR050090">
    <property type="entry name" value="Tyrosine_recombinase_XerCD"/>
</dbReference>
<evidence type="ECO:0000256" key="2">
    <source>
        <dbReference type="ARBA" id="ARBA00022908"/>
    </source>
</evidence>
<comment type="caution">
    <text evidence="8">The sequence shown here is derived from an EMBL/GenBank/DDBJ whole genome shotgun (WGS) entry which is preliminary data.</text>
</comment>
<dbReference type="PANTHER" id="PTHR30349:SF64">
    <property type="entry name" value="PROPHAGE INTEGRASE INTD-RELATED"/>
    <property type="match status" value="1"/>
</dbReference>
<dbReference type="Gene3D" id="1.10.150.130">
    <property type="match status" value="1"/>
</dbReference>
<evidence type="ECO:0000256" key="3">
    <source>
        <dbReference type="ARBA" id="ARBA00023125"/>
    </source>
</evidence>
<reference evidence="8 9" key="1">
    <citation type="submission" date="2020-12" db="EMBL/GenBank/DDBJ databases">
        <authorList>
            <person name="Lu T."/>
            <person name="Wang Q."/>
            <person name="Han X."/>
        </authorList>
    </citation>
    <scope>NUCLEOTIDE SEQUENCE [LARGE SCALE GENOMIC DNA]</scope>
    <source>
        <strain evidence="8 9">WQ 585</strain>
    </source>
</reference>
<dbReference type="InterPro" id="IPR044068">
    <property type="entry name" value="CB"/>
</dbReference>
<dbReference type="Pfam" id="PF14659">
    <property type="entry name" value="Phage_int_SAM_3"/>
    <property type="match status" value="1"/>
</dbReference>
<evidence type="ECO:0000313" key="9">
    <source>
        <dbReference type="Proteomes" id="UP000635316"/>
    </source>
</evidence>
<dbReference type="InterPro" id="IPR011010">
    <property type="entry name" value="DNA_brk_join_enz"/>
</dbReference>
<dbReference type="PANTHER" id="PTHR30349">
    <property type="entry name" value="PHAGE INTEGRASE-RELATED"/>
    <property type="match status" value="1"/>
</dbReference>
<evidence type="ECO:0000259" key="6">
    <source>
        <dbReference type="PROSITE" id="PS51898"/>
    </source>
</evidence>
<dbReference type="InterPro" id="IPR010998">
    <property type="entry name" value="Integrase_recombinase_N"/>
</dbReference>
<keyword evidence="9" id="KW-1185">Reference proteome</keyword>
<evidence type="ECO:0000256" key="4">
    <source>
        <dbReference type="ARBA" id="ARBA00023172"/>
    </source>
</evidence>
<keyword evidence="3 5" id="KW-0238">DNA-binding</keyword>
<dbReference type="InterPro" id="IPR013762">
    <property type="entry name" value="Integrase-like_cat_sf"/>
</dbReference>
<feature type="domain" description="Core-binding (CB)" evidence="7">
    <location>
        <begin position="4"/>
        <end position="83"/>
    </location>
</feature>
<gene>
    <name evidence="8" type="ORF">JHL22_06515</name>
</gene>
<dbReference type="Pfam" id="PF00589">
    <property type="entry name" value="Phage_integrase"/>
    <property type="match status" value="1"/>
</dbReference>
<organism evidence="8 9">
    <name type="scientific">Advenella mandrilli</name>
    <dbReference type="NCBI Taxonomy" id="2800330"/>
    <lineage>
        <taxon>Bacteria</taxon>
        <taxon>Pseudomonadati</taxon>
        <taxon>Pseudomonadota</taxon>
        <taxon>Betaproteobacteria</taxon>
        <taxon>Burkholderiales</taxon>
        <taxon>Alcaligenaceae</taxon>
    </lineage>
</organism>
<evidence type="ECO:0000256" key="5">
    <source>
        <dbReference type="PROSITE-ProRule" id="PRU01248"/>
    </source>
</evidence>
<comment type="similarity">
    <text evidence="1">Belongs to the 'phage' integrase family.</text>
</comment>
<dbReference type="Gene3D" id="1.10.443.10">
    <property type="entry name" value="Intergrase catalytic core"/>
    <property type="match status" value="1"/>
</dbReference>